<accession>A0A1D2VMR1</accession>
<evidence type="ECO:0000313" key="1">
    <source>
        <dbReference type="EMBL" id="ODV62901.1"/>
    </source>
</evidence>
<dbReference type="RefSeq" id="XP_020049208.1">
    <property type="nucleotide sequence ID" value="XM_020191561.1"/>
</dbReference>
<dbReference type="Proteomes" id="UP000095038">
    <property type="component" value="Unassembled WGS sequence"/>
</dbReference>
<keyword evidence="2" id="KW-1185">Reference proteome</keyword>
<dbReference type="EMBL" id="KV454476">
    <property type="protein sequence ID" value="ODV62901.1"/>
    <property type="molecule type" value="Genomic_DNA"/>
</dbReference>
<reference evidence="2" key="1">
    <citation type="submission" date="2016-05" db="EMBL/GenBank/DDBJ databases">
        <title>Comparative genomics of biotechnologically important yeasts.</title>
        <authorList>
            <consortium name="DOE Joint Genome Institute"/>
            <person name="Riley R."/>
            <person name="Haridas S."/>
            <person name="Wolfe K.H."/>
            <person name="Lopes M.R."/>
            <person name="Hittinger C.T."/>
            <person name="Goker M."/>
            <person name="Salamov A."/>
            <person name="Wisecaver J."/>
            <person name="Long T.M."/>
            <person name="Aerts A.L."/>
            <person name="Barry K."/>
            <person name="Choi C."/>
            <person name="Clum A."/>
            <person name="Coughlan A.Y."/>
            <person name="Deshpande S."/>
            <person name="Douglass A.P."/>
            <person name="Hanson S.J."/>
            <person name="Klenk H.-P."/>
            <person name="Labutti K."/>
            <person name="Lapidus A."/>
            <person name="Lindquist E."/>
            <person name="Lipzen A."/>
            <person name="Meier-Kolthoff J.P."/>
            <person name="Ohm R.A."/>
            <person name="Otillar R.P."/>
            <person name="Pangilinan J."/>
            <person name="Peng Y."/>
            <person name="Rokas A."/>
            <person name="Rosa C.A."/>
            <person name="Scheuner C."/>
            <person name="Sibirny A.A."/>
            <person name="Slot J.C."/>
            <person name="Stielow J.B."/>
            <person name="Sun H."/>
            <person name="Kurtzman C.P."/>
            <person name="Blackwell M."/>
            <person name="Grigoriev I.V."/>
            <person name="Jeffries T.W."/>
        </authorList>
    </citation>
    <scope>NUCLEOTIDE SEQUENCE [LARGE SCALE GENOMIC DNA]</scope>
    <source>
        <strain evidence="2">DSM 1968</strain>
    </source>
</reference>
<protein>
    <submittedName>
        <fullName evidence="1">Uncharacterized protein</fullName>
    </submittedName>
</protein>
<proteinExistence type="predicted"/>
<gene>
    <name evidence="1" type="ORF">ASCRUDRAFT_68701</name>
</gene>
<organism evidence="1 2">
    <name type="scientific">Ascoidea rubescens DSM 1968</name>
    <dbReference type="NCBI Taxonomy" id="1344418"/>
    <lineage>
        <taxon>Eukaryota</taxon>
        <taxon>Fungi</taxon>
        <taxon>Dikarya</taxon>
        <taxon>Ascomycota</taxon>
        <taxon>Saccharomycotina</taxon>
        <taxon>Saccharomycetes</taxon>
        <taxon>Ascoideaceae</taxon>
        <taxon>Ascoidea</taxon>
    </lineage>
</organism>
<dbReference type="GeneID" id="30965197"/>
<evidence type="ECO:0000313" key="2">
    <source>
        <dbReference type="Proteomes" id="UP000095038"/>
    </source>
</evidence>
<name>A0A1D2VMR1_9ASCO</name>
<dbReference type="InParanoid" id="A0A1D2VMR1"/>
<sequence>MAEVPIDPAEIINSLDEVVGNTVAGCQRIGRAEFVGSALEETDNYLRSIYIISKMGFNLYTPSNGGVESGKTQQQLLVSSSASLLLLLQMLQQMLIQMLLHNFQSTHNAAVSAHC</sequence>
<dbReference type="AlphaFoldDB" id="A0A1D2VMR1"/>